<reference evidence="1 2" key="1">
    <citation type="submission" date="2016-10" db="EMBL/GenBank/DDBJ databases">
        <title>Arsenicibacter rosenii gen. nov., sp. nov., an efficient arsenic-methylating bacterium isolated from an arsenic-contaminated paddy soil.</title>
        <authorList>
            <person name="Huang K."/>
        </authorList>
    </citation>
    <scope>NUCLEOTIDE SEQUENCE [LARGE SCALE GENOMIC DNA]</scope>
    <source>
        <strain evidence="1 2">SM-1</strain>
    </source>
</reference>
<comment type="caution">
    <text evidence="1">The sequence shown here is derived from an EMBL/GenBank/DDBJ whole genome shotgun (WGS) entry which is preliminary data.</text>
</comment>
<proteinExistence type="predicted"/>
<accession>A0A1S2VLY6</accession>
<gene>
    <name evidence="1" type="ORF">BLX24_07955</name>
</gene>
<protein>
    <submittedName>
        <fullName evidence="1">Uncharacterized protein</fullName>
    </submittedName>
</protein>
<evidence type="ECO:0000313" key="2">
    <source>
        <dbReference type="Proteomes" id="UP000181790"/>
    </source>
</evidence>
<name>A0A1S2VLY6_9BACT</name>
<organism evidence="1 2">
    <name type="scientific">Arsenicibacter rosenii</name>
    <dbReference type="NCBI Taxonomy" id="1750698"/>
    <lineage>
        <taxon>Bacteria</taxon>
        <taxon>Pseudomonadati</taxon>
        <taxon>Bacteroidota</taxon>
        <taxon>Cytophagia</taxon>
        <taxon>Cytophagales</taxon>
        <taxon>Spirosomataceae</taxon>
        <taxon>Arsenicibacter</taxon>
    </lineage>
</organism>
<dbReference type="RefSeq" id="WP_071502582.1">
    <property type="nucleotide sequence ID" value="NZ_MORL01000003.1"/>
</dbReference>
<dbReference type="EMBL" id="MORL01000003">
    <property type="protein sequence ID" value="OIN59781.1"/>
    <property type="molecule type" value="Genomic_DNA"/>
</dbReference>
<evidence type="ECO:0000313" key="1">
    <source>
        <dbReference type="EMBL" id="OIN59781.1"/>
    </source>
</evidence>
<sequence length="61" mass="6887">MKALLQWLPVALPALLVLAGGISWRLVTRTAAAKNTDPVHRIKKRYAAYHNQSRRRSPARP</sequence>
<dbReference type="AlphaFoldDB" id="A0A1S2VLY6"/>
<dbReference type="Proteomes" id="UP000181790">
    <property type="component" value="Unassembled WGS sequence"/>
</dbReference>
<keyword evidence="2" id="KW-1185">Reference proteome</keyword>